<proteinExistence type="predicted"/>
<dbReference type="EMBL" id="CP157974">
    <property type="protein sequence ID" value="XBT81758.1"/>
    <property type="molecule type" value="Genomic_DNA"/>
</dbReference>
<dbReference type="Pfam" id="PF25991">
    <property type="entry name" value="KhtT_N"/>
    <property type="match status" value="1"/>
</dbReference>
<name>A0AAU7R039_9ACTN</name>
<organism evidence="2">
    <name type="scientific">Micromonospora sp. HUAS YX12</name>
    <dbReference type="NCBI Taxonomy" id="3156396"/>
    <lineage>
        <taxon>Bacteria</taxon>
        <taxon>Bacillati</taxon>
        <taxon>Actinomycetota</taxon>
        <taxon>Actinomycetes</taxon>
        <taxon>Micromonosporales</taxon>
        <taxon>Micromonosporaceae</taxon>
        <taxon>Micromonospora</taxon>
    </lineage>
</organism>
<accession>A0AAU7R039</accession>
<sequence>MDVEFTPLPGIGECHAFTTVTGHRVGVVTHYAGGRRELIHGVSDDPDATCSLTLSRSEAIALAGLLGILDVIDVDVTTTRQPRHPAAG</sequence>
<reference evidence="2" key="1">
    <citation type="submission" date="2024-06" db="EMBL/GenBank/DDBJ databases">
        <title>Micromonospora sp. strain HUAS YX12 genome sequences.</title>
        <authorList>
            <person name="Mo P."/>
        </authorList>
    </citation>
    <scope>NUCLEOTIDE SEQUENCE</scope>
    <source>
        <strain evidence="2">HUAS YX12</strain>
    </source>
</reference>
<protein>
    <submittedName>
        <fullName evidence="2">Potassium transporter TrkA</fullName>
    </submittedName>
</protein>
<dbReference type="RefSeq" id="WP_030274987.1">
    <property type="nucleotide sequence ID" value="NZ_CP157974.1"/>
</dbReference>
<dbReference type="InterPro" id="IPR058776">
    <property type="entry name" value="KhtT-like_N"/>
</dbReference>
<evidence type="ECO:0000313" key="2">
    <source>
        <dbReference type="EMBL" id="XBT81758.1"/>
    </source>
</evidence>
<evidence type="ECO:0000259" key="1">
    <source>
        <dbReference type="Pfam" id="PF25991"/>
    </source>
</evidence>
<feature type="domain" description="Potassium/proton antiporter subunit KhtT-like N-terminal" evidence="1">
    <location>
        <begin position="1"/>
        <end position="67"/>
    </location>
</feature>
<dbReference type="AlphaFoldDB" id="A0AAU7R039"/>
<gene>
    <name evidence="2" type="ORF">ABIH81_29745</name>
</gene>